<evidence type="ECO:0000313" key="1">
    <source>
        <dbReference type="Proteomes" id="UP000887540"/>
    </source>
</evidence>
<proteinExistence type="predicted"/>
<protein>
    <submittedName>
        <fullName evidence="2">Uncharacterized protein</fullName>
    </submittedName>
</protein>
<accession>A0A914D3E6</accession>
<dbReference type="Proteomes" id="UP000887540">
    <property type="component" value="Unplaced"/>
</dbReference>
<dbReference type="AlphaFoldDB" id="A0A914D3E6"/>
<evidence type="ECO:0000313" key="2">
    <source>
        <dbReference type="WBParaSite" id="ACRNAN_scaffold17851.g9632.t1"/>
    </source>
</evidence>
<keyword evidence="1" id="KW-1185">Reference proteome</keyword>
<dbReference type="WBParaSite" id="ACRNAN_scaffold17851.g9632.t1">
    <property type="protein sequence ID" value="ACRNAN_scaffold17851.g9632.t1"/>
    <property type="gene ID" value="ACRNAN_scaffold17851.g9632"/>
</dbReference>
<reference evidence="2" key="1">
    <citation type="submission" date="2022-11" db="UniProtKB">
        <authorList>
            <consortium name="WormBaseParasite"/>
        </authorList>
    </citation>
    <scope>IDENTIFICATION</scope>
</reference>
<sequence length="82" mass="9748">MEMCIERSCEEPDEIIELGPTGNPDHKKFFEDRSLHFKLSPNETLLTYASSSPHFYLDIHKKKKGHKTREIRQEFDDEARRL</sequence>
<organism evidence="1 2">
    <name type="scientific">Acrobeloides nanus</name>
    <dbReference type="NCBI Taxonomy" id="290746"/>
    <lineage>
        <taxon>Eukaryota</taxon>
        <taxon>Metazoa</taxon>
        <taxon>Ecdysozoa</taxon>
        <taxon>Nematoda</taxon>
        <taxon>Chromadorea</taxon>
        <taxon>Rhabditida</taxon>
        <taxon>Tylenchina</taxon>
        <taxon>Cephalobomorpha</taxon>
        <taxon>Cephaloboidea</taxon>
        <taxon>Cephalobidae</taxon>
        <taxon>Acrobeloides</taxon>
    </lineage>
</organism>
<name>A0A914D3E6_9BILA</name>